<evidence type="ECO:0000256" key="2">
    <source>
        <dbReference type="SAM" id="MobiDB-lite"/>
    </source>
</evidence>
<dbReference type="RefSeq" id="WP_183251088.1">
    <property type="nucleotide sequence ID" value="NZ_JACHEP010000001.1"/>
</dbReference>
<organism evidence="3 4">
    <name type="scientific">Anoxybacteroides tepidamans</name>
    <dbReference type="NCBI Taxonomy" id="265948"/>
    <lineage>
        <taxon>Bacteria</taxon>
        <taxon>Bacillati</taxon>
        <taxon>Bacillota</taxon>
        <taxon>Bacilli</taxon>
        <taxon>Bacillales</taxon>
        <taxon>Anoxybacillaceae</taxon>
        <taxon>Anoxybacteroides</taxon>
    </lineage>
</organism>
<comment type="caution">
    <text evidence="3">The sequence shown here is derived from an EMBL/GenBank/DDBJ whole genome shotgun (WGS) entry which is preliminary data.</text>
</comment>
<keyword evidence="4" id="KW-1185">Reference proteome</keyword>
<reference evidence="3 4" key="1">
    <citation type="submission" date="2020-08" db="EMBL/GenBank/DDBJ databases">
        <title>Genomic Encyclopedia of Type Strains, Phase IV (KMG-IV): sequencing the most valuable type-strain genomes for metagenomic binning, comparative biology and taxonomic classification.</title>
        <authorList>
            <person name="Goeker M."/>
        </authorList>
    </citation>
    <scope>NUCLEOTIDE SEQUENCE [LARGE SCALE GENOMIC DNA]</scope>
    <source>
        <strain evidence="3 4">DSM 16325</strain>
    </source>
</reference>
<dbReference type="AlphaFoldDB" id="A0A7W8MUM6"/>
<feature type="region of interest" description="Disordered" evidence="2">
    <location>
        <begin position="401"/>
        <end position="424"/>
    </location>
</feature>
<gene>
    <name evidence="3" type="ORF">HNQ34_000443</name>
</gene>
<dbReference type="Proteomes" id="UP000520011">
    <property type="component" value="Unassembled WGS sequence"/>
</dbReference>
<evidence type="ECO:0000256" key="1">
    <source>
        <dbReference type="SAM" id="Coils"/>
    </source>
</evidence>
<accession>A0A7W8MUM6</accession>
<keyword evidence="1" id="KW-0175">Coiled coil</keyword>
<dbReference type="EMBL" id="JACHEP010000001">
    <property type="protein sequence ID" value="MBB5323366.1"/>
    <property type="molecule type" value="Genomic_DNA"/>
</dbReference>
<evidence type="ECO:0000313" key="3">
    <source>
        <dbReference type="EMBL" id="MBB5323366.1"/>
    </source>
</evidence>
<sequence length="577" mass="66982">MGIIKKISKKVVSEIVNQGRRSIQLEQKIIHLKSEVEKYKTMLASFQSDQQSNHLKEQMEQLTAENTQLKETCDHYKETISTQTHEINRLSAELEEVKKDNRLLHDEAQKLKNENFVLHKKIETNEEKIQSLLSSASTYKQRQTELEKEKEVIEEKMQSLEKEMASHHALLKNYLFLQSLLTSWIERIKIMEKDYDFLKKNSDKMFKDFEELKEGLFTQKQETEDLKEEVRSLEKKLYVIEKMLSELDKEQQKDMVVLQKQILHQHVEIESLLEKTSHFTNEIEKILNQMADLTERTEKKKEDLLNPEMNEMKEMLSQVIQLLTSQQKPFLAEEKRETISPPKANTISPANSFLKLQEFIDEKQQSIIVSPAKKKNQSHSQMSNIYPQKTSQIKHVQIENQPFQSSRPPLRHKSPGEDDDKLPNSIIPAVLYTTDSDDVADTYSFNDSDASIHAFIASTEEPPVMMEHHMENTECEPSMLPQEIAEAELHREITLTIGNVQNTTVTALDAFLHNDNSTGEEKADSVPIQAADDTQPYSYASHAVRTNESVFDRADEKYAESKKWRLFSLFKKAKAVK</sequence>
<protein>
    <submittedName>
        <fullName evidence="3">Myosin heavy subunit</fullName>
    </submittedName>
</protein>
<name>A0A7W8MUM6_9BACL</name>
<proteinExistence type="predicted"/>
<dbReference type="Gene3D" id="1.10.287.1490">
    <property type="match status" value="1"/>
</dbReference>
<evidence type="ECO:0000313" key="4">
    <source>
        <dbReference type="Proteomes" id="UP000520011"/>
    </source>
</evidence>
<feature type="coiled-coil region" evidence="1">
    <location>
        <begin position="216"/>
        <end position="250"/>
    </location>
</feature>
<feature type="coiled-coil region" evidence="1">
    <location>
        <begin position="52"/>
        <end position="170"/>
    </location>
</feature>